<feature type="signal peptide" evidence="7">
    <location>
        <begin position="1"/>
        <end position="30"/>
    </location>
</feature>
<evidence type="ECO:0000313" key="9">
    <source>
        <dbReference type="Proteomes" id="UP000683310"/>
    </source>
</evidence>
<evidence type="ECO:0000256" key="5">
    <source>
        <dbReference type="ARBA" id="ARBA00023288"/>
    </source>
</evidence>
<keyword evidence="4" id="KW-0564">Palmitate</keyword>
<keyword evidence="2 7" id="KW-0732">Signal</keyword>
<evidence type="ECO:0000256" key="7">
    <source>
        <dbReference type="SAM" id="SignalP"/>
    </source>
</evidence>
<evidence type="ECO:0000256" key="6">
    <source>
        <dbReference type="SAM" id="MobiDB-lite"/>
    </source>
</evidence>
<keyword evidence="9" id="KW-1185">Reference proteome</keyword>
<dbReference type="EMBL" id="CP074371">
    <property type="protein sequence ID" value="QVI20756.1"/>
    <property type="molecule type" value="Genomic_DNA"/>
</dbReference>
<evidence type="ECO:0000256" key="4">
    <source>
        <dbReference type="ARBA" id="ARBA00023139"/>
    </source>
</evidence>
<evidence type="ECO:0000256" key="3">
    <source>
        <dbReference type="ARBA" id="ARBA00023136"/>
    </source>
</evidence>
<evidence type="ECO:0000256" key="1">
    <source>
        <dbReference type="ARBA" id="ARBA00022475"/>
    </source>
</evidence>
<dbReference type="Proteomes" id="UP000683310">
    <property type="component" value="Chromosome"/>
</dbReference>
<gene>
    <name evidence="8" type="ORF">KHQ06_32400</name>
</gene>
<evidence type="ECO:0000313" key="8">
    <source>
        <dbReference type="EMBL" id="QVI20756.1"/>
    </source>
</evidence>
<dbReference type="PROSITE" id="PS51257">
    <property type="entry name" value="PROKAR_LIPOPROTEIN"/>
    <property type="match status" value="1"/>
</dbReference>
<sequence>MKARPVLFAVFATALVAAASGCSGSSSTQAGTVSTTVAASPGTTAPAQGDQSAPPPVQTPNRQGGDPSAGEANSPQAAPATGAAPDTPQATIVPVTTNPAPNGSGHGMCFDLNSGLANSAIKSLAPSSTGAWGNPFASEDPISAGCEGVLSWMTVESGNIHPYTHVLFFTNGTYLGTATSSPYGYTKVIGKTANTVSVQYKWAKSSDALCCPSGGPSVVTFTLSGGKVVAKGEFPPSN</sequence>
<protein>
    <submittedName>
        <fullName evidence="8">LppP/LprE family lipoprotein</fullName>
    </submittedName>
</protein>
<feature type="compositionally biased region" description="Low complexity" evidence="6">
    <location>
        <begin position="22"/>
        <end position="31"/>
    </location>
</feature>
<reference evidence="8 9" key="1">
    <citation type="submission" date="2021-04" db="EMBL/GenBank/DDBJ databases">
        <title>Nocardia tengchongensis.</title>
        <authorList>
            <person name="Zhuang k."/>
            <person name="Ran Y."/>
            <person name="Li W."/>
        </authorList>
    </citation>
    <scope>NUCLEOTIDE SEQUENCE [LARGE SCALE GENOMIC DNA]</scope>
    <source>
        <strain evidence="8 9">CFH S0057</strain>
    </source>
</reference>
<feature type="region of interest" description="Disordered" evidence="6">
    <location>
        <begin position="22"/>
        <end position="100"/>
    </location>
</feature>
<keyword evidence="3" id="KW-0472">Membrane</keyword>
<accession>A0ABX8CLB3</accession>
<feature type="compositionally biased region" description="Polar residues" evidence="6">
    <location>
        <begin position="32"/>
        <end position="51"/>
    </location>
</feature>
<dbReference type="InterPro" id="IPR025971">
    <property type="entry name" value="LppP/LprE"/>
</dbReference>
<keyword evidence="1" id="KW-1003">Cell membrane</keyword>
<dbReference type="Pfam" id="PF14041">
    <property type="entry name" value="Lipoprotein_21"/>
    <property type="match status" value="1"/>
</dbReference>
<feature type="compositionally biased region" description="Low complexity" evidence="6">
    <location>
        <begin position="75"/>
        <end position="91"/>
    </location>
</feature>
<evidence type="ECO:0000256" key="2">
    <source>
        <dbReference type="ARBA" id="ARBA00022729"/>
    </source>
</evidence>
<keyword evidence="5 8" id="KW-0449">Lipoprotein</keyword>
<name>A0ABX8CLB3_9NOCA</name>
<organism evidence="8 9">
    <name type="scientific">Nocardia tengchongensis</name>
    <dbReference type="NCBI Taxonomy" id="2055889"/>
    <lineage>
        <taxon>Bacteria</taxon>
        <taxon>Bacillati</taxon>
        <taxon>Actinomycetota</taxon>
        <taxon>Actinomycetes</taxon>
        <taxon>Mycobacteriales</taxon>
        <taxon>Nocardiaceae</taxon>
        <taxon>Nocardia</taxon>
    </lineage>
</organism>
<feature type="chain" id="PRO_5047270699" evidence="7">
    <location>
        <begin position="31"/>
        <end position="238"/>
    </location>
</feature>
<proteinExistence type="predicted"/>